<feature type="compositionally biased region" description="Polar residues" evidence="9">
    <location>
        <begin position="208"/>
        <end position="225"/>
    </location>
</feature>
<dbReference type="Gene3D" id="3.30.40.10">
    <property type="entry name" value="Zinc/RING finger domain, C3HC4 (zinc finger)"/>
    <property type="match status" value="1"/>
</dbReference>
<keyword evidence="7" id="KW-0862">Zinc</keyword>
<comment type="catalytic activity">
    <reaction evidence="1">
        <text>S-ubiquitinyl-[E2 ubiquitin-conjugating enzyme]-L-cysteine + [acceptor protein]-L-lysine = [E2 ubiquitin-conjugating enzyme]-L-cysteine + N(6)-ubiquitinyl-[acceptor protein]-L-lysine.</text>
        <dbReference type="EC" id="2.3.2.27"/>
    </reaction>
</comment>
<evidence type="ECO:0000313" key="12">
    <source>
        <dbReference type="Proteomes" id="UP001064489"/>
    </source>
</evidence>
<evidence type="ECO:0000256" key="2">
    <source>
        <dbReference type="ARBA" id="ARBA00012483"/>
    </source>
</evidence>
<evidence type="ECO:0000256" key="5">
    <source>
        <dbReference type="ARBA" id="ARBA00022771"/>
    </source>
</evidence>
<evidence type="ECO:0000256" key="4">
    <source>
        <dbReference type="ARBA" id="ARBA00022723"/>
    </source>
</evidence>
<proteinExistence type="predicted"/>
<dbReference type="GO" id="GO:0008270">
    <property type="term" value="F:zinc ion binding"/>
    <property type="evidence" value="ECO:0007669"/>
    <property type="project" value="UniProtKB-KW"/>
</dbReference>
<name>A0AAD5IJT2_ACENE</name>
<dbReference type="EMBL" id="JAJSOW010000105">
    <property type="protein sequence ID" value="KAI9166161.1"/>
    <property type="molecule type" value="Genomic_DNA"/>
</dbReference>
<dbReference type="EC" id="2.3.2.27" evidence="2"/>
<feature type="region of interest" description="Disordered" evidence="9">
    <location>
        <begin position="121"/>
        <end position="172"/>
    </location>
</feature>
<dbReference type="PANTHER" id="PTHR22937">
    <property type="entry name" value="E3 UBIQUITIN-PROTEIN LIGASE RNF165"/>
    <property type="match status" value="1"/>
</dbReference>
<dbReference type="InterPro" id="IPR001841">
    <property type="entry name" value="Znf_RING"/>
</dbReference>
<evidence type="ECO:0000256" key="1">
    <source>
        <dbReference type="ARBA" id="ARBA00000900"/>
    </source>
</evidence>
<keyword evidence="3" id="KW-0808">Transferase</keyword>
<dbReference type="InterPro" id="IPR045191">
    <property type="entry name" value="MBR1/2-like"/>
</dbReference>
<evidence type="ECO:0000256" key="9">
    <source>
        <dbReference type="SAM" id="MobiDB-lite"/>
    </source>
</evidence>
<keyword evidence="6" id="KW-0833">Ubl conjugation pathway</keyword>
<dbReference type="GO" id="GO:0061630">
    <property type="term" value="F:ubiquitin protein ligase activity"/>
    <property type="evidence" value="ECO:0007669"/>
    <property type="project" value="UniProtKB-EC"/>
</dbReference>
<evidence type="ECO:0000259" key="10">
    <source>
        <dbReference type="PROSITE" id="PS50089"/>
    </source>
</evidence>
<feature type="compositionally biased region" description="Polar residues" evidence="9">
    <location>
        <begin position="17"/>
        <end position="35"/>
    </location>
</feature>
<feature type="compositionally biased region" description="Polar residues" evidence="9">
    <location>
        <begin position="149"/>
        <end position="168"/>
    </location>
</feature>
<keyword evidence="5 8" id="KW-0863">Zinc-finger</keyword>
<feature type="region of interest" description="Disordered" evidence="9">
    <location>
        <begin position="1"/>
        <end position="66"/>
    </location>
</feature>
<accession>A0AAD5IJT2</accession>
<reference evidence="11" key="2">
    <citation type="submission" date="2023-02" db="EMBL/GenBank/DDBJ databases">
        <authorList>
            <person name="Swenson N.G."/>
            <person name="Wegrzyn J.L."/>
            <person name="Mcevoy S.L."/>
        </authorList>
    </citation>
    <scope>NUCLEOTIDE SEQUENCE</scope>
    <source>
        <strain evidence="11">91603</strain>
        <tissue evidence="11">Leaf</tissue>
    </source>
</reference>
<dbReference type="InterPro" id="IPR013083">
    <property type="entry name" value="Znf_RING/FYVE/PHD"/>
</dbReference>
<dbReference type="PANTHER" id="PTHR22937:SF65">
    <property type="entry name" value="E3 UBIQUITIN-PROTEIN LIGASE ARK2C"/>
    <property type="match status" value="1"/>
</dbReference>
<dbReference type="AlphaFoldDB" id="A0AAD5IJT2"/>
<evidence type="ECO:0000256" key="6">
    <source>
        <dbReference type="ARBA" id="ARBA00022786"/>
    </source>
</evidence>
<evidence type="ECO:0000313" key="11">
    <source>
        <dbReference type="EMBL" id="KAI9166161.1"/>
    </source>
</evidence>
<gene>
    <name evidence="11" type="ORF">LWI28_027295</name>
</gene>
<keyword evidence="4" id="KW-0479">Metal-binding</keyword>
<reference evidence="11" key="1">
    <citation type="journal article" date="2022" name="Plant J.">
        <title>Strategies of tolerance reflected in two North American maple genomes.</title>
        <authorList>
            <person name="McEvoy S.L."/>
            <person name="Sezen U.U."/>
            <person name="Trouern-Trend A."/>
            <person name="McMahon S.M."/>
            <person name="Schaberg P.G."/>
            <person name="Yang J."/>
            <person name="Wegrzyn J.L."/>
            <person name="Swenson N.G."/>
        </authorList>
    </citation>
    <scope>NUCLEOTIDE SEQUENCE</scope>
    <source>
        <strain evidence="11">91603</strain>
    </source>
</reference>
<sequence>MEGEGNSSKRTREDDNTSGQQLWIGESSSLASPQPSRDPERQAAAVTAEDNVSSSSSSSTNYPTNYSNDRLVVVSDQLASSEEYRAGYRFRADHPAMYHFNIGAGVLPAILRRNIRRRTSLRQRQWRQQQQQQEEDNVNMMQPCPPQPQGRNSDFASPSDQMSPSRPANNMPMVAPQRQAADYSAEHQRMRNRFIAQIHTTMRRLGRQSDSVENNNMPRNDQRQAAANDEPRPPLIVRSITAAEWRDIVARRSQATQLPQAPPELGDGTIGSVLFRVVRRIIHTNLRHREFHPIEAGSPAPGECCCICQEEYAAGEDIGNLDCGHVYHVECITQWLLLKNSCPICKAPALAALERLH</sequence>
<dbReference type="Pfam" id="PF13639">
    <property type="entry name" value="zf-RING_2"/>
    <property type="match status" value="1"/>
</dbReference>
<dbReference type="PROSITE" id="PS50089">
    <property type="entry name" value="ZF_RING_2"/>
    <property type="match status" value="1"/>
</dbReference>
<dbReference type="Proteomes" id="UP001064489">
    <property type="component" value="Chromosome 10"/>
</dbReference>
<evidence type="ECO:0000256" key="8">
    <source>
        <dbReference type="PROSITE-ProRule" id="PRU00175"/>
    </source>
</evidence>
<dbReference type="SUPFAM" id="SSF57850">
    <property type="entry name" value="RING/U-box"/>
    <property type="match status" value="1"/>
</dbReference>
<keyword evidence="12" id="KW-1185">Reference proteome</keyword>
<feature type="domain" description="RING-type" evidence="10">
    <location>
        <begin position="305"/>
        <end position="346"/>
    </location>
</feature>
<evidence type="ECO:0000256" key="7">
    <source>
        <dbReference type="ARBA" id="ARBA00022833"/>
    </source>
</evidence>
<feature type="region of interest" description="Disordered" evidence="9">
    <location>
        <begin position="204"/>
        <end position="231"/>
    </location>
</feature>
<comment type="caution">
    <text evidence="11">The sequence shown here is derived from an EMBL/GenBank/DDBJ whole genome shotgun (WGS) entry which is preliminary data.</text>
</comment>
<dbReference type="SMART" id="SM00184">
    <property type="entry name" value="RING"/>
    <property type="match status" value="1"/>
</dbReference>
<evidence type="ECO:0000256" key="3">
    <source>
        <dbReference type="ARBA" id="ARBA00022679"/>
    </source>
</evidence>
<organism evidence="11 12">
    <name type="scientific">Acer negundo</name>
    <name type="common">Box elder</name>
    <dbReference type="NCBI Taxonomy" id="4023"/>
    <lineage>
        <taxon>Eukaryota</taxon>
        <taxon>Viridiplantae</taxon>
        <taxon>Streptophyta</taxon>
        <taxon>Embryophyta</taxon>
        <taxon>Tracheophyta</taxon>
        <taxon>Spermatophyta</taxon>
        <taxon>Magnoliopsida</taxon>
        <taxon>eudicotyledons</taxon>
        <taxon>Gunneridae</taxon>
        <taxon>Pentapetalae</taxon>
        <taxon>rosids</taxon>
        <taxon>malvids</taxon>
        <taxon>Sapindales</taxon>
        <taxon>Sapindaceae</taxon>
        <taxon>Hippocastanoideae</taxon>
        <taxon>Acereae</taxon>
        <taxon>Acer</taxon>
    </lineage>
</organism>
<protein>
    <recommendedName>
        <fullName evidence="2">RING-type E3 ubiquitin transferase</fullName>
        <ecNumber evidence="2">2.3.2.27</ecNumber>
    </recommendedName>
</protein>